<dbReference type="PROSITE" id="PS50844">
    <property type="entry name" value="AFP_LIKE"/>
    <property type="match status" value="1"/>
</dbReference>
<dbReference type="Pfam" id="PF08666">
    <property type="entry name" value="SAF"/>
    <property type="match status" value="1"/>
</dbReference>
<dbReference type="PANTHER" id="PTHR42966">
    <property type="entry name" value="N-ACETYLNEURAMINATE SYNTHASE"/>
    <property type="match status" value="1"/>
</dbReference>
<evidence type="ECO:0000256" key="4">
    <source>
        <dbReference type="ARBA" id="ARBA00067780"/>
    </source>
</evidence>
<keyword evidence="1" id="KW-0808">Transferase</keyword>
<sequence>MVREFELCPGRRVGGDQPCFIIAEIGQNHQGDLDIAKRMIRMVKDCGADCAKFQKSELEYKFNKKALERPYTSKHSWGKTYGEHKRHLEFSHDQYRELKKYAEEIGIFFTASGMDEVCKPYWNDKGSLAVVSVGYYLGDKTCAYFLMVGRPMVISSGMQSMNTMHQVYQIVKPINPNFCFLQCTSAYPLQPEDVNLRVISAYQSAFPDIPIGYSGHETGIAISVAAVAMGAKVLERHVTLDKTWKGSDHQASLEPNELAELVKAIRTVEKAMGSPIKQLLPCEMACNEKLGKSVVAKVAIPEGAVLTLDMLTVKVGEPKGFPPECIFDLVGQKVKRAIEEDETITEQAVENHVKKVKC</sequence>
<dbReference type="EMBL" id="VYZJ01000807">
    <property type="protein sequence ID" value="NWR22112.1"/>
    <property type="molecule type" value="Genomic_DNA"/>
</dbReference>
<dbReference type="InterPro" id="IPR013785">
    <property type="entry name" value="Aldolase_TIM"/>
</dbReference>
<keyword evidence="8" id="KW-1185">Reference proteome</keyword>
<name>A0A7K4VHY2_9EMBE</name>
<dbReference type="AlphaFoldDB" id="A0A7K4VHY2"/>
<evidence type="ECO:0000256" key="1">
    <source>
        <dbReference type="ARBA" id="ARBA00022679"/>
    </source>
</evidence>
<dbReference type="InterPro" id="IPR051690">
    <property type="entry name" value="PseI-like"/>
</dbReference>
<dbReference type="InterPro" id="IPR013132">
    <property type="entry name" value="PseI/NeuA/B-like_N"/>
</dbReference>
<evidence type="ECO:0000259" key="6">
    <source>
        <dbReference type="PROSITE" id="PS50844"/>
    </source>
</evidence>
<dbReference type="InterPro" id="IPR057736">
    <property type="entry name" value="SAF_PseI/NeuA/NeuB"/>
</dbReference>
<dbReference type="SMART" id="SM00858">
    <property type="entry name" value="SAF"/>
    <property type="match status" value="1"/>
</dbReference>
<reference evidence="7 8" key="1">
    <citation type="submission" date="2019-09" db="EMBL/GenBank/DDBJ databases">
        <title>Bird 10,000 Genomes (B10K) Project - Family phase.</title>
        <authorList>
            <person name="Zhang G."/>
        </authorList>
    </citation>
    <scope>NUCLEOTIDE SEQUENCE [LARGE SCALE GENOMIC DNA]</scope>
    <source>
        <strain evidence="7">B10K-DU-015-11</strain>
        <tissue evidence="7">Mixed tissue sample</tissue>
    </source>
</reference>
<dbReference type="GO" id="GO:0016051">
    <property type="term" value="P:carbohydrate biosynthetic process"/>
    <property type="evidence" value="ECO:0007669"/>
    <property type="project" value="InterPro"/>
</dbReference>
<evidence type="ECO:0000256" key="5">
    <source>
        <dbReference type="ARBA" id="ARBA00083845"/>
    </source>
</evidence>
<dbReference type="PANTHER" id="PTHR42966:SF1">
    <property type="entry name" value="SIALIC ACID SYNTHASE"/>
    <property type="match status" value="1"/>
</dbReference>
<evidence type="ECO:0000313" key="8">
    <source>
        <dbReference type="Proteomes" id="UP000580681"/>
    </source>
</evidence>
<dbReference type="Pfam" id="PF03102">
    <property type="entry name" value="NeuB"/>
    <property type="match status" value="1"/>
</dbReference>
<dbReference type="SUPFAM" id="SSF51569">
    <property type="entry name" value="Aldolase"/>
    <property type="match status" value="1"/>
</dbReference>
<dbReference type="InterPro" id="IPR036732">
    <property type="entry name" value="AFP_Neu5c_C_sf"/>
</dbReference>
<dbReference type="FunFam" id="3.20.20.70:FF:000144">
    <property type="entry name" value="sialic acid synthase"/>
    <property type="match status" value="1"/>
</dbReference>
<dbReference type="InterPro" id="IPR006190">
    <property type="entry name" value="SAF_AFP_Neu5Ac"/>
</dbReference>
<evidence type="ECO:0000313" key="7">
    <source>
        <dbReference type="EMBL" id="NWR22112.1"/>
    </source>
</evidence>
<dbReference type="SUPFAM" id="SSF51269">
    <property type="entry name" value="AFP III-like domain"/>
    <property type="match status" value="1"/>
</dbReference>
<dbReference type="Gene3D" id="3.90.1210.10">
    <property type="entry name" value="Antifreeze-like/N-acetylneuraminic acid synthase C-terminal domain"/>
    <property type="match status" value="1"/>
</dbReference>
<dbReference type="CDD" id="cd11615">
    <property type="entry name" value="SAF_NeuB_like"/>
    <property type="match status" value="1"/>
</dbReference>
<comment type="caution">
    <text evidence="7">The sequence shown here is derived from an EMBL/GenBank/DDBJ whole genome shotgun (WGS) entry which is preliminary data.</text>
</comment>
<gene>
    <name evidence="7" type="primary">Nans</name>
    <name evidence="7" type="ORF">EMBFUC_R01235</name>
</gene>
<dbReference type="GO" id="GO:0006054">
    <property type="term" value="P:N-acetylneuraminate metabolic process"/>
    <property type="evidence" value="ECO:0007669"/>
    <property type="project" value="UniProtKB-ARBA"/>
</dbReference>
<evidence type="ECO:0000256" key="2">
    <source>
        <dbReference type="ARBA" id="ARBA00050599"/>
    </source>
</evidence>
<dbReference type="InterPro" id="IPR013974">
    <property type="entry name" value="SAF"/>
</dbReference>
<protein>
    <recommendedName>
        <fullName evidence="4">N-acetylneuraminate-9-phosphate synthase</fullName>
        <ecNumber evidence="3">2.5.1.57</ecNumber>
    </recommendedName>
    <alternativeName>
        <fullName evidence="5">Sialic acid synthase</fullName>
    </alternativeName>
</protein>
<dbReference type="Gene3D" id="3.20.20.70">
    <property type="entry name" value="Aldolase class I"/>
    <property type="match status" value="1"/>
</dbReference>
<feature type="domain" description="AFP-like" evidence="6">
    <location>
        <begin position="293"/>
        <end position="352"/>
    </location>
</feature>
<feature type="non-terminal residue" evidence="7">
    <location>
        <position position="358"/>
    </location>
</feature>
<accession>A0A7K4VHY2</accession>
<proteinExistence type="predicted"/>
<evidence type="ECO:0000256" key="3">
    <source>
        <dbReference type="ARBA" id="ARBA00066534"/>
    </source>
</evidence>
<dbReference type="GO" id="GO:1901137">
    <property type="term" value="P:carbohydrate derivative biosynthetic process"/>
    <property type="evidence" value="ECO:0007669"/>
    <property type="project" value="UniProtKB-ARBA"/>
</dbReference>
<comment type="catalytic activity">
    <reaction evidence="2">
        <text>aldehydo-N-acetyl-D-mannosamine 6-phosphate + phosphoenolpyruvate + H2O = N-acetylneuraminate 9-phosphate + phosphate</text>
        <dbReference type="Rhea" id="RHEA:80835"/>
        <dbReference type="ChEBI" id="CHEBI:15377"/>
        <dbReference type="ChEBI" id="CHEBI:43474"/>
        <dbReference type="ChEBI" id="CHEBI:58557"/>
        <dbReference type="ChEBI" id="CHEBI:58702"/>
        <dbReference type="ChEBI" id="CHEBI:231734"/>
        <dbReference type="EC" id="2.5.1.57"/>
    </reaction>
    <physiologicalReaction direction="left-to-right" evidence="2">
        <dbReference type="Rhea" id="RHEA:80836"/>
    </physiologicalReaction>
</comment>
<organism evidence="7 8">
    <name type="scientific">Emberiza fucata</name>
    <dbReference type="NCBI Taxonomy" id="337179"/>
    <lineage>
        <taxon>Eukaryota</taxon>
        <taxon>Metazoa</taxon>
        <taxon>Chordata</taxon>
        <taxon>Craniata</taxon>
        <taxon>Vertebrata</taxon>
        <taxon>Euteleostomi</taxon>
        <taxon>Archelosauria</taxon>
        <taxon>Archosauria</taxon>
        <taxon>Dinosauria</taxon>
        <taxon>Saurischia</taxon>
        <taxon>Theropoda</taxon>
        <taxon>Coelurosauria</taxon>
        <taxon>Aves</taxon>
        <taxon>Neognathae</taxon>
        <taxon>Neoaves</taxon>
        <taxon>Telluraves</taxon>
        <taxon>Australaves</taxon>
        <taxon>Passeriformes</taxon>
        <taxon>Passeroidea</taxon>
        <taxon>Fringillidae</taxon>
        <taxon>Emberizinae</taxon>
        <taxon>Emberizini</taxon>
        <taxon>Emberiza</taxon>
    </lineage>
</organism>
<dbReference type="GO" id="GO:0047444">
    <property type="term" value="F:N-acylneuraminate-9-phosphate synthase activity"/>
    <property type="evidence" value="ECO:0007669"/>
    <property type="project" value="UniProtKB-EC"/>
</dbReference>
<dbReference type="Proteomes" id="UP000580681">
    <property type="component" value="Unassembled WGS sequence"/>
</dbReference>
<dbReference type="EC" id="2.5.1.57" evidence="3"/>
<feature type="non-terminal residue" evidence="7">
    <location>
        <position position="1"/>
    </location>
</feature>